<protein>
    <submittedName>
        <fullName evidence="3">DUF6385 domain-containing protein</fullName>
    </submittedName>
</protein>
<sequence>MISTVTNLTAACLVTNAVTSNLTAACLIATVTNLTAACLISTVTNLTAACMISTVTNLTAACLLANQTLVDRAVQDATTTAVTTASTSLTPSTTRNVLTLSQFSLGVSNSCATGLVVQLQISPDNVNFTNDTGTFLVPQNDARSFTPSRFAKYARLQYAAQTAGCTVTFVEFFQGQV</sequence>
<organism evidence="3 4">
    <name type="scientific">Effusibacillus consociatus</name>
    <dbReference type="NCBI Taxonomy" id="1117041"/>
    <lineage>
        <taxon>Bacteria</taxon>
        <taxon>Bacillati</taxon>
        <taxon>Bacillota</taxon>
        <taxon>Bacilli</taxon>
        <taxon>Bacillales</taxon>
        <taxon>Alicyclobacillaceae</taxon>
        <taxon>Effusibacillus</taxon>
    </lineage>
</organism>
<evidence type="ECO:0000313" key="3">
    <source>
        <dbReference type="EMBL" id="MFC4767272.1"/>
    </source>
</evidence>
<accession>A0ABV9Q1L3</accession>
<keyword evidence="4" id="KW-1185">Reference proteome</keyword>
<comment type="caution">
    <text evidence="3">The sequence shown here is derived from an EMBL/GenBank/DDBJ whole genome shotgun (WGS) entry which is preliminary data.</text>
</comment>
<dbReference type="EMBL" id="JBHSHC010000052">
    <property type="protein sequence ID" value="MFC4767272.1"/>
    <property type="molecule type" value="Genomic_DNA"/>
</dbReference>
<name>A0ABV9Q1L3_9BACL</name>
<dbReference type="InterPro" id="IPR045965">
    <property type="entry name" value="DUF6385"/>
</dbReference>
<reference evidence="4" key="1">
    <citation type="journal article" date="2019" name="Int. J. Syst. Evol. Microbiol.">
        <title>The Global Catalogue of Microorganisms (GCM) 10K type strain sequencing project: providing services to taxonomists for standard genome sequencing and annotation.</title>
        <authorList>
            <consortium name="The Broad Institute Genomics Platform"/>
            <consortium name="The Broad Institute Genome Sequencing Center for Infectious Disease"/>
            <person name="Wu L."/>
            <person name="Ma J."/>
        </authorList>
    </citation>
    <scope>NUCLEOTIDE SEQUENCE [LARGE SCALE GENOMIC DNA]</scope>
    <source>
        <strain evidence="4">WYCCWR 12678</strain>
    </source>
</reference>
<feature type="signal peptide" evidence="1">
    <location>
        <begin position="1"/>
        <end position="24"/>
    </location>
</feature>
<dbReference type="Pfam" id="PF19912">
    <property type="entry name" value="DUF6385"/>
    <property type="match status" value="1"/>
</dbReference>
<feature type="chain" id="PRO_5046871358" evidence="1">
    <location>
        <begin position="25"/>
        <end position="177"/>
    </location>
</feature>
<dbReference type="Proteomes" id="UP001596002">
    <property type="component" value="Unassembled WGS sequence"/>
</dbReference>
<gene>
    <name evidence="3" type="ORF">ACFO8Q_07840</name>
</gene>
<dbReference type="RefSeq" id="WP_380025252.1">
    <property type="nucleotide sequence ID" value="NZ_JBHSHC010000052.1"/>
</dbReference>
<evidence type="ECO:0000313" key="4">
    <source>
        <dbReference type="Proteomes" id="UP001596002"/>
    </source>
</evidence>
<proteinExistence type="predicted"/>
<evidence type="ECO:0000256" key="1">
    <source>
        <dbReference type="SAM" id="SignalP"/>
    </source>
</evidence>
<feature type="domain" description="DUF6385" evidence="2">
    <location>
        <begin position="96"/>
        <end position="176"/>
    </location>
</feature>
<keyword evidence="1" id="KW-0732">Signal</keyword>
<evidence type="ECO:0000259" key="2">
    <source>
        <dbReference type="Pfam" id="PF19912"/>
    </source>
</evidence>